<proteinExistence type="predicted"/>
<accession>A0A2X4VI03</accession>
<dbReference type="Proteomes" id="UP000248897">
    <property type="component" value="Chromosome 1"/>
</dbReference>
<dbReference type="GO" id="GO:0071111">
    <property type="term" value="F:cyclic-guanylate-specific phosphodiesterase activity"/>
    <property type="evidence" value="ECO:0007669"/>
    <property type="project" value="UniProtKB-EC"/>
</dbReference>
<dbReference type="Gene3D" id="3.20.20.450">
    <property type="entry name" value="EAL domain"/>
    <property type="match status" value="1"/>
</dbReference>
<sequence>MSAFVHLSAYLPHLRRFAGDRAVNGGVSPSAPDKPQSPERYFAALDVRSRLRIIQEQLSFLQGWQPHFIRHALMVSVNIDGIALQALQRHAELQRQITAMPYLRFELVEHAGMALGCPLQQNYGCGAVVAG</sequence>
<protein>
    <submittedName>
        <fullName evidence="1">Cyclic di-GMP phosphodiesterase YhjH</fullName>
        <ecNumber evidence="1">3.1.4.52</ecNumber>
    </submittedName>
</protein>
<keyword evidence="1" id="KW-0378">Hydrolase</keyword>
<name>A0A2X4VI03_SERPL</name>
<evidence type="ECO:0000313" key="2">
    <source>
        <dbReference type="Proteomes" id="UP000248897"/>
    </source>
</evidence>
<dbReference type="EMBL" id="LS483469">
    <property type="protein sequence ID" value="SQI46452.1"/>
    <property type="molecule type" value="Genomic_DNA"/>
</dbReference>
<organism evidence="1 2">
    <name type="scientific">Serratia plymuthica</name>
    <dbReference type="NCBI Taxonomy" id="82996"/>
    <lineage>
        <taxon>Bacteria</taxon>
        <taxon>Pseudomonadati</taxon>
        <taxon>Pseudomonadota</taxon>
        <taxon>Gammaproteobacteria</taxon>
        <taxon>Enterobacterales</taxon>
        <taxon>Yersiniaceae</taxon>
        <taxon>Serratia</taxon>
    </lineage>
</organism>
<evidence type="ECO:0000313" key="1">
    <source>
        <dbReference type="EMBL" id="SQI46452.1"/>
    </source>
</evidence>
<dbReference type="EC" id="3.1.4.52" evidence="1"/>
<dbReference type="InterPro" id="IPR035919">
    <property type="entry name" value="EAL_sf"/>
</dbReference>
<gene>
    <name evidence="1" type="primary">yhjH_3</name>
    <name evidence="1" type="ORF">NCTC12961_05767</name>
</gene>
<dbReference type="AlphaFoldDB" id="A0A2X4VI03"/>
<reference evidence="1 2" key="1">
    <citation type="submission" date="2018-06" db="EMBL/GenBank/DDBJ databases">
        <authorList>
            <consortium name="Pathogen Informatics"/>
            <person name="Doyle S."/>
        </authorList>
    </citation>
    <scope>NUCLEOTIDE SEQUENCE [LARGE SCALE GENOMIC DNA]</scope>
    <source>
        <strain evidence="1 2">NCTC12961</strain>
    </source>
</reference>